<gene>
    <name evidence="8" type="ORF">LPJ64_004448</name>
</gene>
<accession>A0A9W8CJ15</accession>
<keyword evidence="9" id="KW-1185">Reference proteome</keyword>
<evidence type="ECO:0000256" key="2">
    <source>
        <dbReference type="ARBA" id="ARBA00008560"/>
    </source>
</evidence>
<comment type="similarity">
    <text evidence="2">Belongs to the bacterial ribosomal protein bL32 family.</text>
</comment>
<reference evidence="8" key="1">
    <citation type="submission" date="2022-07" db="EMBL/GenBank/DDBJ databases">
        <title>Phylogenomic reconstructions and comparative analyses of Kickxellomycotina fungi.</title>
        <authorList>
            <person name="Reynolds N.K."/>
            <person name="Stajich J.E."/>
            <person name="Barry K."/>
            <person name="Grigoriev I.V."/>
            <person name="Crous P."/>
            <person name="Smith M.E."/>
        </authorList>
    </citation>
    <scope>NUCLEOTIDE SEQUENCE</scope>
    <source>
        <strain evidence="8">NBRC 105413</strain>
    </source>
</reference>
<evidence type="ECO:0000256" key="7">
    <source>
        <dbReference type="ARBA" id="ARBA00039935"/>
    </source>
</evidence>
<keyword evidence="5" id="KW-0496">Mitochondrion</keyword>
<evidence type="ECO:0000256" key="1">
    <source>
        <dbReference type="ARBA" id="ARBA00004173"/>
    </source>
</evidence>
<evidence type="ECO:0000313" key="8">
    <source>
        <dbReference type="EMBL" id="KAJ1643824.1"/>
    </source>
</evidence>
<dbReference type="InterPro" id="IPR011332">
    <property type="entry name" value="Ribosomal_zn-bd"/>
</dbReference>
<comment type="subcellular location">
    <subcellularLocation>
        <location evidence="1">Mitochondrion</location>
    </subcellularLocation>
</comment>
<comment type="caution">
    <text evidence="8">The sequence shown here is derived from an EMBL/GenBank/DDBJ whole genome shotgun (WGS) entry which is preliminary data.</text>
</comment>
<dbReference type="GO" id="GO:0005762">
    <property type="term" value="C:mitochondrial large ribosomal subunit"/>
    <property type="evidence" value="ECO:0007669"/>
    <property type="project" value="TreeGrafter"/>
</dbReference>
<dbReference type="EMBL" id="JANBOH010000217">
    <property type="protein sequence ID" value="KAJ1643824.1"/>
    <property type="molecule type" value="Genomic_DNA"/>
</dbReference>
<dbReference type="NCBIfam" id="TIGR01031">
    <property type="entry name" value="rpmF_bact"/>
    <property type="match status" value="1"/>
</dbReference>
<keyword evidence="4" id="KW-0689">Ribosomal protein</keyword>
<dbReference type="InterPro" id="IPR002677">
    <property type="entry name" value="Ribosomal_bL32"/>
</dbReference>
<sequence length="130" mass="14255">MSFLAVQPSRLLIRAAVLPRISHTVTVTAAAAANLAARSQMLSAVGYGIGLLGDIIRDAVLRAVPKQRTSHSKKRKRMAGKGLKNRQDLVPCSGCGRPKLLAHICLNCYHDIKRKLKGMKREAEMVKQEQ</sequence>
<evidence type="ECO:0000256" key="5">
    <source>
        <dbReference type="ARBA" id="ARBA00023128"/>
    </source>
</evidence>
<protein>
    <recommendedName>
        <fullName evidence="7">Large ribosomal subunit protein bL32m</fullName>
    </recommendedName>
</protein>
<keyword evidence="6" id="KW-0687">Ribonucleoprotein</keyword>
<evidence type="ECO:0000256" key="6">
    <source>
        <dbReference type="ARBA" id="ARBA00023274"/>
    </source>
</evidence>
<dbReference type="PANTHER" id="PTHR21026:SF2">
    <property type="entry name" value="LARGE RIBOSOMAL SUBUNIT PROTEIN BL32M"/>
    <property type="match status" value="1"/>
</dbReference>
<dbReference type="GO" id="GO:0006412">
    <property type="term" value="P:translation"/>
    <property type="evidence" value="ECO:0007669"/>
    <property type="project" value="InterPro"/>
</dbReference>
<evidence type="ECO:0000256" key="4">
    <source>
        <dbReference type="ARBA" id="ARBA00022980"/>
    </source>
</evidence>
<dbReference type="AlphaFoldDB" id="A0A9W8CJ15"/>
<dbReference type="Pfam" id="PF01783">
    <property type="entry name" value="Ribosomal_L32p"/>
    <property type="match status" value="1"/>
</dbReference>
<organism evidence="8 9">
    <name type="scientific">Coemansia asiatica</name>
    <dbReference type="NCBI Taxonomy" id="1052880"/>
    <lineage>
        <taxon>Eukaryota</taxon>
        <taxon>Fungi</taxon>
        <taxon>Fungi incertae sedis</taxon>
        <taxon>Zoopagomycota</taxon>
        <taxon>Kickxellomycotina</taxon>
        <taxon>Kickxellomycetes</taxon>
        <taxon>Kickxellales</taxon>
        <taxon>Kickxellaceae</taxon>
        <taxon>Coemansia</taxon>
    </lineage>
</organism>
<evidence type="ECO:0000256" key="3">
    <source>
        <dbReference type="ARBA" id="ARBA00022946"/>
    </source>
</evidence>
<proteinExistence type="inferred from homology"/>
<dbReference type="PANTHER" id="PTHR21026">
    <property type="entry name" value="39S RIBOSOMAL PROTEIN L32, MITOCHONDRIAL"/>
    <property type="match status" value="1"/>
</dbReference>
<evidence type="ECO:0000313" key="9">
    <source>
        <dbReference type="Proteomes" id="UP001145021"/>
    </source>
</evidence>
<name>A0A9W8CJ15_9FUNG</name>
<keyword evidence="3" id="KW-0809">Transit peptide</keyword>
<dbReference type="GO" id="GO:0003735">
    <property type="term" value="F:structural constituent of ribosome"/>
    <property type="evidence" value="ECO:0007669"/>
    <property type="project" value="InterPro"/>
</dbReference>
<dbReference type="Proteomes" id="UP001145021">
    <property type="component" value="Unassembled WGS sequence"/>
</dbReference>
<dbReference type="SUPFAM" id="SSF57829">
    <property type="entry name" value="Zn-binding ribosomal proteins"/>
    <property type="match status" value="1"/>
</dbReference>
<dbReference type="InterPro" id="IPR051991">
    <property type="entry name" value="Mitoribosomal_protein_bL32"/>
</dbReference>